<dbReference type="PANTHER" id="PTHR21363">
    <property type="entry name" value="PREPHENATE DEHYDROGENASE"/>
    <property type="match status" value="1"/>
</dbReference>
<accession>A0A5B8S081</accession>
<evidence type="ECO:0000256" key="2">
    <source>
        <dbReference type="ARBA" id="ARBA00007964"/>
    </source>
</evidence>
<dbReference type="PROSITE" id="PS51176">
    <property type="entry name" value="PDH_ADH"/>
    <property type="match status" value="1"/>
</dbReference>
<keyword evidence="12" id="KW-1185">Reference proteome</keyword>
<feature type="domain" description="Prephenate/arogenate dehydrogenase" evidence="10">
    <location>
        <begin position="4"/>
        <end position="292"/>
    </location>
</feature>
<dbReference type="GO" id="GO:0008977">
    <property type="term" value="F:prephenate dehydrogenase (NAD+) activity"/>
    <property type="evidence" value="ECO:0007669"/>
    <property type="project" value="UniProtKB-EC"/>
</dbReference>
<dbReference type="InterPro" id="IPR046826">
    <property type="entry name" value="PDH_N"/>
</dbReference>
<dbReference type="GO" id="GO:0006571">
    <property type="term" value="P:tyrosine biosynthetic process"/>
    <property type="evidence" value="ECO:0007669"/>
    <property type="project" value="UniProtKB-KW"/>
</dbReference>
<dbReference type="InterPro" id="IPR008927">
    <property type="entry name" value="6-PGluconate_DH-like_C_sf"/>
</dbReference>
<dbReference type="InterPro" id="IPR036291">
    <property type="entry name" value="NAD(P)-bd_dom_sf"/>
</dbReference>
<evidence type="ECO:0000256" key="5">
    <source>
        <dbReference type="ARBA" id="ARBA00022605"/>
    </source>
</evidence>
<evidence type="ECO:0000256" key="1">
    <source>
        <dbReference type="ARBA" id="ARBA00005067"/>
    </source>
</evidence>
<keyword evidence="5" id="KW-0028">Amino-acid biosynthesis</keyword>
<comment type="similarity">
    <text evidence="2">Belongs to the prephenate/arogenate dehydrogenase family.</text>
</comment>
<dbReference type="SUPFAM" id="SSF48179">
    <property type="entry name" value="6-phosphogluconate dehydrogenase C-terminal domain-like"/>
    <property type="match status" value="1"/>
</dbReference>
<evidence type="ECO:0000313" key="12">
    <source>
        <dbReference type="Proteomes" id="UP000321172"/>
    </source>
</evidence>
<keyword evidence="8" id="KW-0057">Aromatic amino acid biosynthesis</keyword>
<evidence type="ECO:0000256" key="7">
    <source>
        <dbReference type="ARBA" id="ARBA00023027"/>
    </source>
</evidence>
<evidence type="ECO:0000256" key="8">
    <source>
        <dbReference type="ARBA" id="ARBA00023141"/>
    </source>
</evidence>
<evidence type="ECO:0000256" key="3">
    <source>
        <dbReference type="ARBA" id="ARBA00012068"/>
    </source>
</evidence>
<dbReference type="NCBIfam" id="NF005694">
    <property type="entry name" value="PRK07502.1"/>
    <property type="match status" value="1"/>
</dbReference>
<dbReference type="GO" id="GO:0070403">
    <property type="term" value="F:NAD+ binding"/>
    <property type="evidence" value="ECO:0007669"/>
    <property type="project" value="InterPro"/>
</dbReference>
<evidence type="ECO:0000256" key="9">
    <source>
        <dbReference type="ARBA" id="ARBA00049260"/>
    </source>
</evidence>
<evidence type="ECO:0000256" key="6">
    <source>
        <dbReference type="ARBA" id="ARBA00023002"/>
    </source>
</evidence>
<evidence type="ECO:0000256" key="4">
    <source>
        <dbReference type="ARBA" id="ARBA00022498"/>
    </source>
</evidence>
<comment type="catalytic activity">
    <reaction evidence="9">
        <text>prephenate + NAD(+) = 3-(4-hydroxyphenyl)pyruvate + CO2 + NADH</text>
        <dbReference type="Rhea" id="RHEA:13869"/>
        <dbReference type="ChEBI" id="CHEBI:16526"/>
        <dbReference type="ChEBI" id="CHEBI:29934"/>
        <dbReference type="ChEBI" id="CHEBI:36242"/>
        <dbReference type="ChEBI" id="CHEBI:57540"/>
        <dbReference type="ChEBI" id="CHEBI:57945"/>
        <dbReference type="EC" id="1.3.1.12"/>
    </reaction>
</comment>
<dbReference type="FunFam" id="1.10.3660.10:FF:000003">
    <property type="entry name" value="Prephenate dehydrogenase"/>
    <property type="match status" value="1"/>
</dbReference>
<dbReference type="InterPro" id="IPR046825">
    <property type="entry name" value="PDH_C"/>
</dbReference>
<dbReference type="Pfam" id="PF02153">
    <property type="entry name" value="PDH_N"/>
    <property type="match status" value="1"/>
</dbReference>
<evidence type="ECO:0000259" key="10">
    <source>
        <dbReference type="PROSITE" id="PS51176"/>
    </source>
</evidence>
<dbReference type="Pfam" id="PF20463">
    <property type="entry name" value="PDH_C"/>
    <property type="match status" value="1"/>
</dbReference>
<organism evidence="11 12">
    <name type="scientific">Novosphingobium ginsenosidimutans</name>
    <dbReference type="NCBI Taxonomy" id="1176536"/>
    <lineage>
        <taxon>Bacteria</taxon>
        <taxon>Pseudomonadati</taxon>
        <taxon>Pseudomonadota</taxon>
        <taxon>Alphaproteobacteria</taxon>
        <taxon>Sphingomonadales</taxon>
        <taxon>Sphingomonadaceae</taxon>
        <taxon>Novosphingobium</taxon>
    </lineage>
</organism>
<dbReference type="InterPro" id="IPR050812">
    <property type="entry name" value="Preph/Arog_dehydrog"/>
</dbReference>
<keyword evidence="6" id="KW-0560">Oxidoreductase</keyword>
<name>A0A5B8S081_9SPHN</name>
<dbReference type="RefSeq" id="WP_147088961.1">
    <property type="nucleotide sequence ID" value="NZ_BAABJD010000002.1"/>
</dbReference>
<dbReference type="Proteomes" id="UP000321172">
    <property type="component" value="Chromosome"/>
</dbReference>
<dbReference type="PANTHER" id="PTHR21363:SF0">
    <property type="entry name" value="PREPHENATE DEHYDROGENASE [NADP(+)]"/>
    <property type="match status" value="1"/>
</dbReference>
<dbReference type="FunFam" id="3.40.50.720:FF:000208">
    <property type="entry name" value="Prephenate dehydrogenase"/>
    <property type="match status" value="1"/>
</dbReference>
<dbReference type="AlphaFoldDB" id="A0A5B8S081"/>
<protein>
    <recommendedName>
        <fullName evidence="3">prephenate dehydrogenase</fullName>
        <ecNumber evidence="3">1.3.1.12</ecNumber>
    </recommendedName>
</protein>
<dbReference type="OrthoDB" id="9802008at2"/>
<gene>
    <name evidence="11" type="ORF">FRF71_01865</name>
</gene>
<evidence type="ECO:0000313" key="11">
    <source>
        <dbReference type="EMBL" id="QEA14980.1"/>
    </source>
</evidence>
<dbReference type="EMBL" id="CP042345">
    <property type="protein sequence ID" value="QEA14980.1"/>
    <property type="molecule type" value="Genomic_DNA"/>
</dbReference>
<sequence length="303" mass="31769">MSFERVAIIGLGLLGGSIGLAVQDRLPGVATTGWDRDPATRARAAERGLVGTVCETGAEAVAQADLVIFCVPVGAIGEVAGELASAIPAGAVISDVGSSKQSVAEALAKALPGHTVIPAHPVAGTERSGPDAGFASLFLGRWCIVTPPEGADAAKVAALSAFWEGLGAKVELMDAQHHDLVLAVTSHLPHLIAYTIVGTASDLEGVTQSEVIKYSAGGFRDFTRIAASDPTMWRDVFLTNKDAVLEMLQRFSEDLTALQRAIRWGDGDTLFDLFTRTRAIRRSIIAEGQDDARPDFGRSDHAG</sequence>
<keyword evidence="7" id="KW-0520">NAD</keyword>
<dbReference type="KEGG" id="ngf:FRF71_01865"/>
<dbReference type="InterPro" id="IPR003099">
    <property type="entry name" value="Prephen_DH"/>
</dbReference>
<dbReference type="EC" id="1.3.1.12" evidence="3"/>
<proteinExistence type="inferred from homology"/>
<dbReference type="GO" id="GO:0004665">
    <property type="term" value="F:prephenate dehydrogenase (NADP+) activity"/>
    <property type="evidence" value="ECO:0007669"/>
    <property type="project" value="InterPro"/>
</dbReference>
<keyword evidence="4" id="KW-0827">Tyrosine biosynthesis</keyword>
<dbReference type="SUPFAM" id="SSF51735">
    <property type="entry name" value="NAD(P)-binding Rossmann-fold domains"/>
    <property type="match status" value="1"/>
</dbReference>
<dbReference type="Gene3D" id="1.10.3660.10">
    <property type="entry name" value="6-phosphogluconate dehydrogenase C-terminal like domain"/>
    <property type="match status" value="1"/>
</dbReference>
<dbReference type="Gene3D" id="3.40.50.720">
    <property type="entry name" value="NAD(P)-binding Rossmann-like Domain"/>
    <property type="match status" value="1"/>
</dbReference>
<reference evidence="11 12" key="1">
    <citation type="journal article" date="2013" name="J. Microbiol. Biotechnol.">
        <title>Novosphingobium ginsenosidimutans sp. nov., with the ability to convert ginsenoside.</title>
        <authorList>
            <person name="Kim J.K."/>
            <person name="He D."/>
            <person name="Liu Q.M."/>
            <person name="Park H.Y."/>
            <person name="Jung M.S."/>
            <person name="Yoon M.H."/>
            <person name="Kim S.C."/>
            <person name="Im W.T."/>
        </authorList>
    </citation>
    <scope>NUCLEOTIDE SEQUENCE [LARGE SCALE GENOMIC DNA]</scope>
    <source>
        <strain evidence="11 12">FW-6</strain>
    </source>
</reference>
<comment type="pathway">
    <text evidence="1">Amino-acid biosynthesis; L-tyrosine biosynthesis; (4-hydroxyphenyl)pyruvate from prephenate (NAD(+) route): step 1/1.</text>
</comment>